<evidence type="ECO:0008006" key="4">
    <source>
        <dbReference type="Google" id="ProtNLM"/>
    </source>
</evidence>
<dbReference type="OrthoDB" id="337660at2759"/>
<keyword evidence="3" id="KW-1185">Reference proteome</keyword>
<organism evidence="2 3">
    <name type="scientific">Clytia hemisphaerica</name>
    <dbReference type="NCBI Taxonomy" id="252671"/>
    <lineage>
        <taxon>Eukaryota</taxon>
        <taxon>Metazoa</taxon>
        <taxon>Cnidaria</taxon>
        <taxon>Hydrozoa</taxon>
        <taxon>Hydroidolina</taxon>
        <taxon>Leptothecata</taxon>
        <taxon>Obeliida</taxon>
        <taxon>Clytiidae</taxon>
        <taxon>Clytia</taxon>
    </lineage>
</organism>
<dbReference type="Proteomes" id="UP000594262">
    <property type="component" value="Unplaced"/>
</dbReference>
<dbReference type="GeneID" id="136808937"/>
<dbReference type="SUPFAM" id="SSF53067">
    <property type="entry name" value="Actin-like ATPase domain"/>
    <property type="match status" value="2"/>
</dbReference>
<dbReference type="InterPro" id="IPR043129">
    <property type="entry name" value="ATPase_NBD"/>
</dbReference>
<sequence>MALLDLMGLGTDKQAVIIDFGTAFTKIGLAGEQVPRHIIRTELEKIINNKLESVPILNGKTGLQGADKDNLSSLLKDFFHEIYFKQLLVNPKERRVVICDSMLKPIEIRNLMAKILFTHFEVPSVTFIPSHLLALFACGLQSGLVVDVGYTETAVVPVFEQGTILTGIEFIDLAALSLEEHINNQIMESGVVFIENQEKPAKDHIKSLKSRILEDIKVRCCFVGRKDCNLEAVPVKYPLEGGITLNVDGKIRAHAADTLFEGDEEGKSIATLILDSILKCPIDCRKMLAENIVLVGGSVMMPGFESRLMAELKYLLKSDQYSQSLFLKKLAMKKPPVPANYCSWQGGALLGALEILPELSIGRDRYKADPFIPDWSTVLAVNKEDVTKSLLDDDLKWKKLRKTLPATSSASPLLSRAAPPTSSSSASAAALAAARSRSTLSISERVKQELSK</sequence>
<comment type="similarity">
    <text evidence="1">Belongs to the actin family.</text>
</comment>
<name>A0A7M5X2I6_9CNID</name>
<reference evidence="2" key="1">
    <citation type="submission" date="2021-01" db="UniProtKB">
        <authorList>
            <consortium name="EnsemblMetazoa"/>
        </authorList>
    </citation>
    <scope>IDENTIFICATION</scope>
</reference>
<dbReference type="AlphaFoldDB" id="A0A7M5X2I6"/>
<proteinExistence type="inferred from homology"/>
<dbReference type="Pfam" id="PF00022">
    <property type="entry name" value="Actin"/>
    <property type="match status" value="1"/>
</dbReference>
<dbReference type="PANTHER" id="PTHR11937">
    <property type="entry name" value="ACTIN"/>
    <property type="match status" value="1"/>
</dbReference>
<protein>
    <recommendedName>
        <fullName evidence="4">Actin-related protein 10</fullName>
    </recommendedName>
</protein>
<dbReference type="Gene3D" id="3.90.640.10">
    <property type="entry name" value="Actin, Chain A, domain 4"/>
    <property type="match status" value="1"/>
</dbReference>
<dbReference type="RefSeq" id="XP_066921599.1">
    <property type="nucleotide sequence ID" value="XM_067065498.1"/>
</dbReference>
<dbReference type="EnsemblMetazoa" id="CLYHEMT016019.1">
    <property type="protein sequence ID" value="CLYHEMP016019.1"/>
    <property type="gene ID" value="CLYHEMG016019"/>
</dbReference>
<dbReference type="Gene3D" id="3.30.420.40">
    <property type="match status" value="2"/>
</dbReference>
<dbReference type="InterPro" id="IPR004000">
    <property type="entry name" value="Actin"/>
</dbReference>
<evidence type="ECO:0000313" key="3">
    <source>
        <dbReference type="Proteomes" id="UP000594262"/>
    </source>
</evidence>
<evidence type="ECO:0000256" key="1">
    <source>
        <dbReference type="RuleBase" id="RU000487"/>
    </source>
</evidence>
<accession>A0A7M5X2I6</accession>
<dbReference type="SMART" id="SM00268">
    <property type="entry name" value="ACTIN"/>
    <property type="match status" value="1"/>
</dbReference>
<evidence type="ECO:0000313" key="2">
    <source>
        <dbReference type="EnsemblMetazoa" id="CLYHEMP016019.1"/>
    </source>
</evidence>
<dbReference type="CDD" id="cd10207">
    <property type="entry name" value="ASKHA_NBD_Arp10"/>
    <property type="match status" value="1"/>
</dbReference>